<dbReference type="EMBL" id="CAIJEO010000004">
    <property type="protein sequence ID" value="CAD0091775.1"/>
    <property type="molecule type" value="Genomic_DNA"/>
</dbReference>
<dbReference type="Proteomes" id="UP000714618">
    <property type="component" value="Unassembled WGS sequence"/>
</dbReference>
<accession>A0A9N8JSW8</accession>
<keyword evidence="3" id="KW-1185">Reference proteome</keyword>
<protein>
    <submittedName>
        <fullName evidence="2">Uncharacterized protein</fullName>
    </submittedName>
</protein>
<evidence type="ECO:0000313" key="2">
    <source>
        <dbReference type="EMBL" id="CAD0091775.1"/>
    </source>
</evidence>
<reference evidence="2" key="1">
    <citation type="submission" date="2020-06" db="EMBL/GenBank/DDBJ databases">
        <authorList>
            <person name="Onetto C."/>
        </authorList>
    </citation>
    <scope>NUCLEOTIDE SEQUENCE</scope>
</reference>
<dbReference type="AlphaFoldDB" id="A0A9N8JSW8"/>
<organism evidence="2 3">
    <name type="scientific">Aureobasidium mustum</name>
    <dbReference type="NCBI Taxonomy" id="2773714"/>
    <lineage>
        <taxon>Eukaryota</taxon>
        <taxon>Fungi</taxon>
        <taxon>Dikarya</taxon>
        <taxon>Ascomycota</taxon>
        <taxon>Pezizomycotina</taxon>
        <taxon>Dothideomycetes</taxon>
        <taxon>Dothideomycetidae</taxon>
        <taxon>Dothideales</taxon>
        <taxon>Saccotheciaceae</taxon>
        <taxon>Aureobasidium</taxon>
    </lineage>
</organism>
<name>A0A9N8JSW8_9PEZI</name>
<feature type="region of interest" description="Disordered" evidence="1">
    <location>
        <begin position="1"/>
        <end position="38"/>
    </location>
</feature>
<evidence type="ECO:0000313" key="3">
    <source>
        <dbReference type="Proteomes" id="UP000714618"/>
    </source>
</evidence>
<gene>
    <name evidence="2" type="ORF">AWRI4233_LOCUS3479</name>
</gene>
<proteinExistence type="predicted"/>
<sequence>MLVKKKRLSSRADEQALSWGRQPGRGRAACTCSRHGRG</sequence>
<comment type="caution">
    <text evidence="2">The sequence shown here is derived from an EMBL/GenBank/DDBJ whole genome shotgun (WGS) entry which is preliminary data.</text>
</comment>
<evidence type="ECO:0000256" key="1">
    <source>
        <dbReference type="SAM" id="MobiDB-lite"/>
    </source>
</evidence>